<evidence type="ECO:0000313" key="1">
    <source>
        <dbReference type="EMBL" id="ETN86699.1"/>
    </source>
</evidence>
<organism evidence="1 2">
    <name type="scientific">Necator americanus</name>
    <name type="common">Human hookworm</name>
    <dbReference type="NCBI Taxonomy" id="51031"/>
    <lineage>
        <taxon>Eukaryota</taxon>
        <taxon>Metazoa</taxon>
        <taxon>Ecdysozoa</taxon>
        <taxon>Nematoda</taxon>
        <taxon>Chromadorea</taxon>
        <taxon>Rhabditida</taxon>
        <taxon>Rhabditina</taxon>
        <taxon>Rhabditomorpha</taxon>
        <taxon>Strongyloidea</taxon>
        <taxon>Ancylostomatidae</taxon>
        <taxon>Bunostominae</taxon>
        <taxon>Necator</taxon>
    </lineage>
</organism>
<gene>
    <name evidence="1" type="ORF">NECAME_05875</name>
</gene>
<name>W2TYE2_NECAM</name>
<accession>W2TYE2</accession>
<dbReference type="KEGG" id="nai:NECAME_05875"/>
<reference evidence="2" key="1">
    <citation type="journal article" date="2014" name="Nat. Genet.">
        <title>Genome of the human hookworm Necator americanus.</title>
        <authorList>
            <person name="Tang Y.T."/>
            <person name="Gao X."/>
            <person name="Rosa B.A."/>
            <person name="Abubucker S."/>
            <person name="Hallsworth-Pepin K."/>
            <person name="Martin J."/>
            <person name="Tyagi R."/>
            <person name="Heizer E."/>
            <person name="Zhang X."/>
            <person name="Bhonagiri-Palsikar V."/>
            <person name="Minx P."/>
            <person name="Warren W.C."/>
            <person name="Wang Q."/>
            <person name="Zhan B."/>
            <person name="Hotez P.J."/>
            <person name="Sternberg P.W."/>
            <person name="Dougall A."/>
            <person name="Gaze S.T."/>
            <person name="Mulvenna J."/>
            <person name="Sotillo J."/>
            <person name="Ranganathan S."/>
            <person name="Rabelo E.M."/>
            <person name="Wilson R.K."/>
            <person name="Felgner P.L."/>
            <person name="Bethony J."/>
            <person name="Hawdon J.M."/>
            <person name="Gasser R.B."/>
            <person name="Loukas A."/>
            <person name="Mitreva M."/>
        </authorList>
    </citation>
    <scope>NUCLEOTIDE SEQUENCE [LARGE SCALE GENOMIC DNA]</scope>
</reference>
<dbReference type="AlphaFoldDB" id="W2TYE2"/>
<dbReference type="EMBL" id="KI657512">
    <property type="protein sequence ID" value="ETN86699.1"/>
    <property type="molecule type" value="Genomic_DNA"/>
</dbReference>
<dbReference type="Proteomes" id="UP000053676">
    <property type="component" value="Unassembled WGS sequence"/>
</dbReference>
<dbReference type="OrthoDB" id="9983817at2759"/>
<sequence length="122" mass="14303">MYQLSPISLRPDVRASRSQHGPFQNKISKLVEKLSNEREIVDLENVTGKMLFNSMDTFFSYGLLSGDKVYWRFVSEFLPKTQQNLLRAEWGDIDNRRLSIAWLKDAFNKGTLHFQMLAFRNN</sequence>
<evidence type="ECO:0008006" key="3">
    <source>
        <dbReference type="Google" id="ProtNLM"/>
    </source>
</evidence>
<evidence type="ECO:0000313" key="2">
    <source>
        <dbReference type="Proteomes" id="UP000053676"/>
    </source>
</evidence>
<protein>
    <recommendedName>
        <fullName evidence="3">RUN domain-containing protein</fullName>
    </recommendedName>
</protein>
<proteinExistence type="predicted"/>
<feature type="non-terminal residue" evidence="1">
    <location>
        <position position="122"/>
    </location>
</feature>
<keyword evidence="2" id="KW-1185">Reference proteome</keyword>
<dbReference type="STRING" id="51031.W2TYE2"/>